<accession>A0ABY4T788</accession>
<name>A0ABY4T788_9GAMM</name>
<dbReference type="PANTHER" id="PTHR43284">
    <property type="entry name" value="ASPARAGINE SYNTHETASE (GLUTAMINE-HYDROLYZING)"/>
    <property type="match status" value="1"/>
</dbReference>
<dbReference type="EC" id="6.3.5.4" evidence="3"/>
<evidence type="ECO:0000256" key="6">
    <source>
        <dbReference type="ARBA" id="ARBA00022962"/>
    </source>
</evidence>
<dbReference type="Gene3D" id="3.60.20.10">
    <property type="entry name" value="Glutamine Phosphoribosylpyrophosphate, subunit 1, domain 1"/>
    <property type="match status" value="1"/>
</dbReference>
<dbReference type="InterPro" id="IPR006426">
    <property type="entry name" value="Asn_synth_AEB"/>
</dbReference>
<evidence type="ECO:0000256" key="5">
    <source>
        <dbReference type="ARBA" id="ARBA00022840"/>
    </source>
</evidence>
<keyword evidence="10" id="KW-0436">Ligase</keyword>
<sequence>MCGLAGLIRYDGGARVHTDRVIAMRDRLRHRGPDGSGLWHDPCAVLGHTLLALVDPANSAQPMRSADNRYVLVYNGEIYNHDALRAELSKAWRFQSRSDSEVVLAAYATWREACLARFNGMFAFFVWDTERRQGFAARDRLGIKPFVYAEQSDEFIFASEAKALLPAMHARPRANIDAVTEYLVAPYFSGVAAPMFVGMNYLAPGHALRITAEGVHVWPWAIEGEATASPGSWKETADQLRVRLAEAVRRTLVADAPVGLFLSGGLDSTLIGALATQAGATPESFTIAFAEHDRYDYAASLIVDSDDQPFAESASTHLRLPRTDVRPSRDDFGKSLREVASQNDALPAWEQELAQHHLARTAGTRVKAVMVGDAADETHFGYHFLLDPHATSDPLHVLQRLTGDPYLRPGLLARPLEYFGTAYRALAQDAGHEWATVGGRLRATQWLVRHRWLQRLLHNGDIHCMAHGVEARVPFGDTALLDLAASIAPEDALRHGIEKAMLREAARGLVPEPIRRRRKSALPKDQGAGEHVRQHTHETLRDHGDSVAVVMDVPRLLRRCADPSPLDEHERAVMFRASALAHWATLHDVSFA</sequence>
<gene>
    <name evidence="10" type="primary">asnB</name>
    <name evidence="10" type="ORF">IM816_08745</name>
</gene>
<comment type="pathway">
    <text evidence="1">Amino-acid biosynthesis; L-asparagine biosynthesis; L-asparagine from L-aspartate (L-Gln route): step 1/1.</text>
</comment>
<evidence type="ECO:0000256" key="8">
    <source>
        <dbReference type="SAM" id="MobiDB-lite"/>
    </source>
</evidence>
<dbReference type="PANTHER" id="PTHR43284:SF1">
    <property type="entry name" value="ASPARAGINE SYNTHETASE"/>
    <property type="match status" value="1"/>
</dbReference>
<dbReference type="InterPro" id="IPR014729">
    <property type="entry name" value="Rossmann-like_a/b/a_fold"/>
</dbReference>
<reference evidence="10" key="1">
    <citation type="submission" date="2020-10" db="EMBL/GenBank/DDBJ databases">
        <title>Whole-genome sequence of Luteibacter sp. EIF3.</title>
        <authorList>
            <person name="Friedrich I."/>
            <person name="Hertel R."/>
            <person name="Daniel R."/>
        </authorList>
    </citation>
    <scope>NUCLEOTIDE SEQUENCE</scope>
    <source>
        <strain evidence="10">EIF3</strain>
    </source>
</reference>
<evidence type="ECO:0000313" key="11">
    <source>
        <dbReference type="Proteomes" id="UP001056681"/>
    </source>
</evidence>
<dbReference type="CDD" id="cd00712">
    <property type="entry name" value="AsnB"/>
    <property type="match status" value="1"/>
</dbReference>
<keyword evidence="11" id="KW-1185">Reference proteome</keyword>
<dbReference type="InterPro" id="IPR033738">
    <property type="entry name" value="AsnB_N"/>
</dbReference>
<dbReference type="InterPro" id="IPR029055">
    <property type="entry name" value="Ntn_hydrolases_N"/>
</dbReference>
<dbReference type="InterPro" id="IPR051786">
    <property type="entry name" value="ASN_synthetase/amidase"/>
</dbReference>
<evidence type="ECO:0000256" key="4">
    <source>
        <dbReference type="ARBA" id="ARBA00022741"/>
    </source>
</evidence>
<dbReference type="GO" id="GO:0004066">
    <property type="term" value="F:asparagine synthase (glutamine-hydrolyzing) activity"/>
    <property type="evidence" value="ECO:0007669"/>
    <property type="project" value="UniProtKB-EC"/>
</dbReference>
<proteinExistence type="inferred from homology"/>
<dbReference type="SUPFAM" id="SSF52402">
    <property type="entry name" value="Adenine nucleotide alpha hydrolases-like"/>
    <property type="match status" value="1"/>
</dbReference>
<organism evidence="10 11">
    <name type="scientific">Luteibacter flocculans</name>
    <dbReference type="NCBI Taxonomy" id="2780091"/>
    <lineage>
        <taxon>Bacteria</taxon>
        <taxon>Pseudomonadati</taxon>
        <taxon>Pseudomonadota</taxon>
        <taxon>Gammaproteobacteria</taxon>
        <taxon>Lysobacterales</taxon>
        <taxon>Rhodanobacteraceae</taxon>
        <taxon>Luteibacter</taxon>
    </lineage>
</organism>
<feature type="region of interest" description="Disordered" evidence="8">
    <location>
        <begin position="516"/>
        <end position="541"/>
    </location>
</feature>
<evidence type="ECO:0000256" key="7">
    <source>
        <dbReference type="ARBA" id="ARBA00048741"/>
    </source>
</evidence>
<feature type="domain" description="Glutamine amidotransferase type-2" evidence="9">
    <location>
        <begin position="2"/>
        <end position="213"/>
    </location>
</feature>
<keyword evidence="5" id="KW-0067">ATP-binding</keyword>
<dbReference type="NCBIfam" id="TIGR01536">
    <property type="entry name" value="asn_synth_AEB"/>
    <property type="match status" value="1"/>
</dbReference>
<keyword evidence="6" id="KW-0315">Glutamine amidotransferase</keyword>
<evidence type="ECO:0000259" key="9">
    <source>
        <dbReference type="PROSITE" id="PS51278"/>
    </source>
</evidence>
<dbReference type="Proteomes" id="UP001056681">
    <property type="component" value="Chromosome"/>
</dbReference>
<dbReference type="PROSITE" id="PS51278">
    <property type="entry name" value="GATASE_TYPE_2"/>
    <property type="match status" value="1"/>
</dbReference>
<protein>
    <recommendedName>
        <fullName evidence="3">asparagine synthase (glutamine-hydrolyzing)</fullName>
        <ecNumber evidence="3">6.3.5.4</ecNumber>
    </recommendedName>
</protein>
<feature type="compositionally biased region" description="Basic and acidic residues" evidence="8">
    <location>
        <begin position="527"/>
        <end position="541"/>
    </location>
</feature>
<dbReference type="InterPro" id="IPR017932">
    <property type="entry name" value="GATase_2_dom"/>
</dbReference>
<dbReference type="InterPro" id="IPR001962">
    <property type="entry name" value="Asn_synthase"/>
</dbReference>
<dbReference type="Pfam" id="PF00733">
    <property type="entry name" value="Asn_synthase"/>
    <property type="match status" value="1"/>
</dbReference>
<dbReference type="EMBL" id="CP063231">
    <property type="protein sequence ID" value="URL60145.1"/>
    <property type="molecule type" value="Genomic_DNA"/>
</dbReference>
<dbReference type="Gene3D" id="3.40.50.620">
    <property type="entry name" value="HUPs"/>
    <property type="match status" value="1"/>
</dbReference>
<evidence type="ECO:0000256" key="3">
    <source>
        <dbReference type="ARBA" id="ARBA00012737"/>
    </source>
</evidence>
<evidence type="ECO:0000256" key="1">
    <source>
        <dbReference type="ARBA" id="ARBA00005187"/>
    </source>
</evidence>
<evidence type="ECO:0000256" key="2">
    <source>
        <dbReference type="ARBA" id="ARBA00005752"/>
    </source>
</evidence>
<dbReference type="CDD" id="cd01991">
    <property type="entry name" value="Asn_synthase_B_C"/>
    <property type="match status" value="1"/>
</dbReference>
<comment type="catalytic activity">
    <reaction evidence="7">
        <text>L-aspartate + L-glutamine + ATP + H2O = L-asparagine + L-glutamate + AMP + diphosphate + H(+)</text>
        <dbReference type="Rhea" id="RHEA:12228"/>
        <dbReference type="ChEBI" id="CHEBI:15377"/>
        <dbReference type="ChEBI" id="CHEBI:15378"/>
        <dbReference type="ChEBI" id="CHEBI:29985"/>
        <dbReference type="ChEBI" id="CHEBI:29991"/>
        <dbReference type="ChEBI" id="CHEBI:30616"/>
        <dbReference type="ChEBI" id="CHEBI:33019"/>
        <dbReference type="ChEBI" id="CHEBI:58048"/>
        <dbReference type="ChEBI" id="CHEBI:58359"/>
        <dbReference type="ChEBI" id="CHEBI:456215"/>
        <dbReference type="EC" id="6.3.5.4"/>
    </reaction>
</comment>
<dbReference type="SUPFAM" id="SSF56235">
    <property type="entry name" value="N-terminal nucleophile aminohydrolases (Ntn hydrolases)"/>
    <property type="match status" value="1"/>
</dbReference>
<evidence type="ECO:0000313" key="10">
    <source>
        <dbReference type="EMBL" id="URL60145.1"/>
    </source>
</evidence>
<dbReference type="PIRSF" id="PIRSF001589">
    <property type="entry name" value="Asn_synthetase_glu-h"/>
    <property type="match status" value="1"/>
</dbReference>
<dbReference type="Pfam" id="PF13537">
    <property type="entry name" value="GATase_7"/>
    <property type="match status" value="1"/>
</dbReference>
<comment type="similarity">
    <text evidence="2">Belongs to the asparagine synthetase family.</text>
</comment>
<keyword evidence="4" id="KW-0547">Nucleotide-binding</keyword>